<feature type="signal peptide" evidence="1">
    <location>
        <begin position="1"/>
        <end position="30"/>
    </location>
</feature>
<evidence type="ECO:0000313" key="2">
    <source>
        <dbReference type="EMBL" id="MCS5719726.1"/>
    </source>
</evidence>
<accession>A0ABT2GU40</accession>
<evidence type="ECO:0000313" key="3">
    <source>
        <dbReference type="Proteomes" id="UP001165584"/>
    </source>
</evidence>
<dbReference type="Proteomes" id="UP001165584">
    <property type="component" value="Unassembled WGS sequence"/>
</dbReference>
<dbReference type="Gene3D" id="3.40.50.12090">
    <property type="match status" value="2"/>
</dbReference>
<dbReference type="RefSeq" id="WP_259509213.1">
    <property type="nucleotide sequence ID" value="NZ_JANLCM010000002.1"/>
</dbReference>
<name>A0ABT2GU40_9MICO</name>
<dbReference type="PANTHER" id="PTHR30032:SF4">
    <property type="entry name" value="AMIDASE ENHANCER"/>
    <property type="match status" value="1"/>
</dbReference>
<organism evidence="2 3">
    <name type="scientific">Herbiconiux aconitum</name>
    <dbReference type="NCBI Taxonomy" id="2970913"/>
    <lineage>
        <taxon>Bacteria</taxon>
        <taxon>Bacillati</taxon>
        <taxon>Actinomycetota</taxon>
        <taxon>Actinomycetes</taxon>
        <taxon>Micrococcales</taxon>
        <taxon>Microbacteriaceae</taxon>
        <taxon>Herbiconiux</taxon>
    </lineage>
</organism>
<evidence type="ECO:0000256" key="1">
    <source>
        <dbReference type="SAM" id="SignalP"/>
    </source>
</evidence>
<dbReference type="InterPro" id="IPR051922">
    <property type="entry name" value="Bact_Sporulation_Assoc"/>
</dbReference>
<comment type="caution">
    <text evidence="2">The sequence shown here is derived from an EMBL/GenBank/DDBJ whole genome shotgun (WGS) entry which is preliminary data.</text>
</comment>
<dbReference type="EMBL" id="JANLCM010000002">
    <property type="protein sequence ID" value="MCS5719726.1"/>
    <property type="molecule type" value="Genomic_DNA"/>
</dbReference>
<keyword evidence="1" id="KW-0732">Signal</keyword>
<proteinExistence type="predicted"/>
<dbReference type="PANTHER" id="PTHR30032">
    <property type="entry name" value="N-ACETYLMURAMOYL-L-ALANINE AMIDASE-RELATED"/>
    <property type="match status" value="1"/>
</dbReference>
<reference evidence="2" key="1">
    <citation type="submission" date="2022-08" db="EMBL/GenBank/DDBJ databases">
        <authorList>
            <person name="Deng Y."/>
            <person name="Han X.-F."/>
            <person name="Zhang Y.-Q."/>
        </authorList>
    </citation>
    <scope>NUCLEOTIDE SEQUENCE</scope>
    <source>
        <strain evidence="2">CPCC 205763</strain>
    </source>
</reference>
<protein>
    <submittedName>
        <fullName evidence="2">Cell wall-binding repeat-containing protein</fullName>
    </submittedName>
</protein>
<keyword evidence="3" id="KW-1185">Reference proteome</keyword>
<dbReference type="InterPro" id="IPR007253">
    <property type="entry name" value="Cell_wall-bd_2"/>
</dbReference>
<dbReference type="Pfam" id="PF04122">
    <property type="entry name" value="CW_binding_2"/>
    <property type="match status" value="3"/>
</dbReference>
<sequence>MTFTARTSAYIIVAAALAAAFGAGGTGASATDLVPAPSTATVHQLGRSLSGTWRAPFSVPDTRTLHVDLPPELAGYDIDGLNWSLSGYSEDVTGSIPATVTSFDIAVPQEFPRSSLVEVTITSAAGSSSDHVRLEAMLDNSVGPIGVPPRTVADVDFSLTKALQSQVDYSYSAFPSPAFISPGGTLTLAGTYDLWGKGPNGDWSDPDSLFVEADLIDAASESSIQLDYDIADDGDSLQLTVPATLPAGFEESNDLRVSVTIIPDASGSALTTRLSFSVRVLFDQDPVIDRITGADRTAVAVAVSEQAYPDGAPVVYVVTGSNFPDALSAGPAAAKEGGPLLLTTGASLAPAVADELHRLHPSKIVVVGGPASVPQSVFAQLNQIAATDRVSGADRYEVSRNLLAYAFPNGSSFAYVATGATFPDALSAGAPAGKAGAPVVLVNGASDAVDAPTAEALRSLHPESLTVAGGPASVSPGMEKSLASIVITNRIGGADRYAVSTAIIDSAYAFVNRAFLVTGSNFPDALSGAAWAGVLGAPLYVVHTDCVPPADLAAMRLRGVQEVTLIGGPVSLTEDVFELTPCAS</sequence>
<feature type="chain" id="PRO_5047056741" evidence="1">
    <location>
        <begin position="31"/>
        <end position="584"/>
    </location>
</feature>
<gene>
    <name evidence="2" type="ORF">N1027_16455</name>
</gene>